<organism evidence="11 12">
    <name type="scientific">Myripristis murdjan</name>
    <name type="common">pinecone soldierfish</name>
    <dbReference type="NCBI Taxonomy" id="586833"/>
    <lineage>
        <taxon>Eukaryota</taxon>
        <taxon>Metazoa</taxon>
        <taxon>Chordata</taxon>
        <taxon>Craniata</taxon>
        <taxon>Vertebrata</taxon>
        <taxon>Euteleostomi</taxon>
        <taxon>Actinopterygii</taxon>
        <taxon>Neopterygii</taxon>
        <taxon>Teleostei</taxon>
        <taxon>Neoteleostei</taxon>
        <taxon>Acanthomorphata</taxon>
        <taxon>Holocentriformes</taxon>
        <taxon>Holocentridae</taxon>
        <taxon>Myripristis</taxon>
    </lineage>
</organism>
<reference evidence="11" key="2">
    <citation type="submission" date="2025-08" db="UniProtKB">
        <authorList>
            <consortium name="Ensembl"/>
        </authorList>
    </citation>
    <scope>IDENTIFICATION</scope>
</reference>
<feature type="domain" description="IFT121/TULP4 N-terminal" evidence="10">
    <location>
        <begin position="1"/>
        <end position="296"/>
    </location>
</feature>
<proteinExistence type="predicted"/>
<dbReference type="Proteomes" id="UP000472263">
    <property type="component" value="Chromosome 22"/>
</dbReference>
<dbReference type="SMART" id="SM00320">
    <property type="entry name" value="WD40"/>
    <property type="match status" value="5"/>
</dbReference>
<protein>
    <submittedName>
        <fullName evidence="11">WD repeat domain 35</fullName>
    </submittedName>
</protein>
<dbReference type="Pfam" id="PF23390">
    <property type="entry name" value="Beta-prop_WDR35_2nd"/>
    <property type="match status" value="1"/>
</dbReference>
<dbReference type="InterPro" id="IPR056158">
    <property type="entry name" value="Beta-prop_IFT121_2nd"/>
</dbReference>
<dbReference type="InterPro" id="IPR015943">
    <property type="entry name" value="WD40/YVTN_repeat-like_dom_sf"/>
</dbReference>
<evidence type="ECO:0000259" key="10">
    <source>
        <dbReference type="Pfam" id="PF24797"/>
    </source>
</evidence>
<gene>
    <name evidence="11" type="primary">WDR35</name>
    <name evidence="11" type="synonym">wdr35</name>
</gene>
<dbReference type="Gene3D" id="2.130.10.10">
    <property type="entry name" value="YVTN repeat-like/Quinoprotein amine dehydrogenase"/>
    <property type="match status" value="1"/>
</dbReference>
<dbReference type="FunFam" id="2.130.10.10:FF:000187">
    <property type="entry name" value="WD repeat-containing protein 35"/>
    <property type="match status" value="1"/>
</dbReference>
<evidence type="ECO:0000313" key="11">
    <source>
        <dbReference type="Ensembl" id="ENSMMDP00005038683.1"/>
    </source>
</evidence>
<dbReference type="InterPro" id="IPR039857">
    <property type="entry name" value="Ift122/121"/>
</dbReference>
<dbReference type="InterPro" id="IPR056157">
    <property type="entry name" value="TPR_IFT80_172_dom"/>
</dbReference>
<evidence type="ECO:0000256" key="1">
    <source>
        <dbReference type="ARBA" id="ARBA00004120"/>
    </source>
</evidence>
<keyword evidence="3 7" id="KW-0853">WD repeat</keyword>
<evidence type="ECO:0000256" key="6">
    <source>
        <dbReference type="ARBA" id="ARBA00023273"/>
    </source>
</evidence>
<evidence type="ECO:0000256" key="2">
    <source>
        <dbReference type="ARBA" id="ARBA00022490"/>
    </source>
</evidence>
<dbReference type="GO" id="GO:0030991">
    <property type="term" value="C:intraciliary transport particle A"/>
    <property type="evidence" value="ECO:0007669"/>
    <property type="project" value="TreeGrafter"/>
</dbReference>
<dbReference type="Ensembl" id="ENSMMDT00005039487.1">
    <property type="protein sequence ID" value="ENSMMDP00005038683.1"/>
    <property type="gene ID" value="ENSMMDG00005017251.1"/>
</dbReference>
<feature type="repeat" description="WD" evidence="7">
    <location>
        <begin position="67"/>
        <end position="98"/>
    </location>
</feature>
<keyword evidence="5" id="KW-0969">Cilium</keyword>
<evidence type="ECO:0000313" key="12">
    <source>
        <dbReference type="Proteomes" id="UP000472263"/>
    </source>
</evidence>
<evidence type="ECO:0000256" key="5">
    <source>
        <dbReference type="ARBA" id="ARBA00023069"/>
    </source>
</evidence>
<dbReference type="InterPro" id="IPR056159">
    <property type="entry name" value="Beta-prop_IFT121_TULP_N"/>
</dbReference>
<dbReference type="PROSITE" id="PS50082">
    <property type="entry name" value="WD_REPEATS_2"/>
    <property type="match status" value="1"/>
</dbReference>
<dbReference type="PANTHER" id="PTHR12764:SF5">
    <property type="entry name" value="LD29485P"/>
    <property type="match status" value="1"/>
</dbReference>
<dbReference type="SUPFAM" id="SSF50978">
    <property type="entry name" value="WD40 repeat-like"/>
    <property type="match status" value="2"/>
</dbReference>
<dbReference type="GO" id="GO:0035721">
    <property type="term" value="P:intraciliary retrograde transport"/>
    <property type="evidence" value="ECO:0007669"/>
    <property type="project" value="TreeGrafter"/>
</dbReference>
<evidence type="ECO:0000256" key="3">
    <source>
        <dbReference type="ARBA" id="ARBA00022574"/>
    </source>
</evidence>
<keyword evidence="2" id="KW-0963">Cytoplasm</keyword>
<evidence type="ECO:0000256" key="4">
    <source>
        <dbReference type="ARBA" id="ARBA00022737"/>
    </source>
</evidence>
<dbReference type="AlphaFoldDB" id="A0A667ZIU2"/>
<evidence type="ECO:0000256" key="7">
    <source>
        <dbReference type="PROSITE-ProRule" id="PRU00221"/>
    </source>
</evidence>
<keyword evidence="6" id="KW-0966">Cell projection</keyword>
<dbReference type="Gene3D" id="1.25.40.470">
    <property type="match status" value="1"/>
</dbReference>
<dbReference type="InterPro" id="IPR001680">
    <property type="entry name" value="WD40_rpt"/>
</dbReference>
<sequence length="836" mass="95019">MFIYLSKKIAIPNNIHLKCVSWNKDQGFIACGGDDGHLRVLKLETQTDDTKLKGLAAPSNLSMNQTLDGHSGAVQVVTWNEQYQKLTTSDQNGLIIVWMLYKGSWYEEMINNRNKSVVRSMSWNADGQKICIVYEDGAVIVGSVDGNRIWGKELKGIQLAHVAWSPDSKILLFGMANGEVHIYNNQGNFIMKMTISCLSNVTGAISIAGIHWYAGTEGYVEPDCPCLAICFDNGRCQIMRFENDENPVYIDTLMNVVSIQWNQCGSMLAVAGSLKSANMEKEINVVQFYTPFGEHLGSEAGNLAAQLSLGTHFPFYKKIPYKWLISHHTVVYAFTKPERQEYCVVFWDTKSDEKFVKYVKSLMSITTSGDFCILATKADENHPQYVLVLCNSIGTPLDSKYIDIDPLFVTMTKTHVIAASKEAFYTWQYRVAKKLTALEINQVTRTRKEGRERVYHIDSTPSGANEGGLDFAKAFTGRESGTIHRYSLPNVVLIQKYTLNNRAYYLSLNCNSSRLAIIDIAGVLSLLDLEVRTSSADSSGSQASAGDPSKFERKDVWDMKWANDNPDLFAMMEKTRMYVFRNLDPEEPIQTSGYICNFEDLEIKSVLLDEIMKDPERPNKDNLIKFEIRSLRDSRALIEKVGIEDASQFIEDNPHPRLWRLLAEAALQKLDLKTAEQAFVRCKDYQGIEFVKRLGNLQSEAMKQAEVAAYFSRFEEAERMYLDMDRRDLAISLRIKLGDWFRVLQLLKTGSGDCDDALLEQAYNAIGDYFADRQKWINAVQYYLQGRNHERLAECYYMLEDYDSLERLTSTLPENHKLLPVSQIWLSNTVIEPVLI</sequence>
<feature type="domain" description="IFT121 second beta-propeller" evidence="9">
    <location>
        <begin position="323"/>
        <end position="627"/>
    </location>
</feature>
<dbReference type="Pfam" id="PF23387">
    <property type="entry name" value="TPR_IFT80_172"/>
    <property type="match status" value="1"/>
</dbReference>
<dbReference type="GO" id="GO:1905515">
    <property type="term" value="P:non-motile cilium assembly"/>
    <property type="evidence" value="ECO:0007669"/>
    <property type="project" value="TreeGrafter"/>
</dbReference>
<evidence type="ECO:0000259" key="9">
    <source>
        <dbReference type="Pfam" id="PF23390"/>
    </source>
</evidence>
<keyword evidence="4" id="KW-0677">Repeat</keyword>
<dbReference type="PANTHER" id="PTHR12764">
    <property type="entry name" value="WD REPEAT DOMAIN-RELATED"/>
    <property type="match status" value="1"/>
</dbReference>
<comment type="subcellular location">
    <subcellularLocation>
        <location evidence="1">Cytoplasm</location>
        <location evidence="1">Cytoskeleton</location>
        <location evidence="1">Cilium basal body</location>
    </subcellularLocation>
</comment>
<evidence type="ECO:0000259" key="8">
    <source>
        <dbReference type="Pfam" id="PF23387"/>
    </source>
</evidence>
<dbReference type="InterPro" id="IPR036322">
    <property type="entry name" value="WD40_repeat_dom_sf"/>
</dbReference>
<dbReference type="GO" id="GO:0097730">
    <property type="term" value="C:non-motile cilium"/>
    <property type="evidence" value="ECO:0007669"/>
    <property type="project" value="TreeGrafter"/>
</dbReference>
<feature type="domain" description="IFT80/172/WDR35 TPR" evidence="8">
    <location>
        <begin position="658"/>
        <end position="749"/>
    </location>
</feature>
<name>A0A667ZIU2_9TELE</name>
<dbReference type="Pfam" id="PF24797">
    <property type="entry name" value="Beta-prop_WDR35_TULP_N"/>
    <property type="match status" value="1"/>
</dbReference>
<accession>A0A667ZIU2</accession>
<reference evidence="11" key="1">
    <citation type="submission" date="2019-06" db="EMBL/GenBank/DDBJ databases">
        <authorList>
            <consortium name="Wellcome Sanger Institute Data Sharing"/>
        </authorList>
    </citation>
    <scope>NUCLEOTIDE SEQUENCE [LARGE SCALE GENOMIC DNA]</scope>
</reference>
<keyword evidence="12" id="KW-1185">Reference proteome</keyword>
<dbReference type="GO" id="GO:0061512">
    <property type="term" value="P:protein localization to cilium"/>
    <property type="evidence" value="ECO:0007669"/>
    <property type="project" value="TreeGrafter"/>
</dbReference>
<reference evidence="11" key="3">
    <citation type="submission" date="2025-09" db="UniProtKB">
        <authorList>
            <consortium name="Ensembl"/>
        </authorList>
    </citation>
    <scope>IDENTIFICATION</scope>
</reference>
<dbReference type="GeneTree" id="ENSGT00940000155745"/>
<dbReference type="PROSITE" id="PS50294">
    <property type="entry name" value="WD_REPEATS_REGION"/>
    <property type="match status" value="1"/>
</dbReference>